<sequence length="105" mass="11759">MLLGRSQPERRERKGQSIFPASVFLPIAYRSSLCQDIPPAPFETQHPPPPPFSASTTMTVPSSRLTVSFFLSAPMPRSVLPTKEHTVDTRSMMTQHIWMGLSFLS</sequence>
<organism evidence="1">
    <name type="scientific">Pseudictyota dubia</name>
    <dbReference type="NCBI Taxonomy" id="2749911"/>
    <lineage>
        <taxon>Eukaryota</taxon>
        <taxon>Sar</taxon>
        <taxon>Stramenopiles</taxon>
        <taxon>Ochrophyta</taxon>
        <taxon>Bacillariophyta</taxon>
        <taxon>Mediophyceae</taxon>
        <taxon>Biddulphiophycidae</taxon>
        <taxon>Eupodiscales</taxon>
        <taxon>Odontellaceae</taxon>
        <taxon>Pseudictyota</taxon>
    </lineage>
</organism>
<dbReference type="AlphaFoldDB" id="A0A7R9WIK6"/>
<protein>
    <submittedName>
        <fullName evidence="1">Uncharacterized protein</fullName>
    </submittedName>
</protein>
<name>A0A7R9WIK6_9STRA</name>
<proteinExistence type="predicted"/>
<accession>A0A7R9WIK6</accession>
<dbReference type="EMBL" id="HBED01044758">
    <property type="protein sequence ID" value="CAD8324067.1"/>
    <property type="molecule type" value="Transcribed_RNA"/>
</dbReference>
<gene>
    <name evidence="1" type="ORF">TDUB1175_LOCUS22486</name>
</gene>
<evidence type="ECO:0000313" key="1">
    <source>
        <dbReference type="EMBL" id="CAD8324067.1"/>
    </source>
</evidence>
<reference evidence="1" key="1">
    <citation type="submission" date="2021-01" db="EMBL/GenBank/DDBJ databases">
        <authorList>
            <person name="Corre E."/>
            <person name="Pelletier E."/>
            <person name="Niang G."/>
            <person name="Scheremetjew M."/>
            <person name="Finn R."/>
            <person name="Kale V."/>
            <person name="Holt S."/>
            <person name="Cochrane G."/>
            <person name="Meng A."/>
            <person name="Brown T."/>
            <person name="Cohen L."/>
        </authorList>
    </citation>
    <scope>NUCLEOTIDE SEQUENCE</scope>
    <source>
        <strain evidence="1">CCMP147</strain>
    </source>
</reference>